<dbReference type="GO" id="GO:0009395">
    <property type="term" value="P:phospholipid catabolic process"/>
    <property type="evidence" value="ECO:0007669"/>
    <property type="project" value="TreeGrafter"/>
</dbReference>
<dbReference type="EC" id="3.1.1.-" evidence="7"/>
<evidence type="ECO:0000256" key="5">
    <source>
        <dbReference type="ARBA" id="ARBA00023098"/>
    </source>
</evidence>
<dbReference type="OrthoDB" id="419508at2759"/>
<dbReference type="KEGG" id="mng:MNEG_12930"/>
<sequence length="273" mass="30825">MTRIFKHYELNLGLEGVASRKLSFSSYPGELFSDDDLYMTDAGLVVLTPRSVLSWQRVRSANLLASSGAQWVELFKRHNSGTYNNQYMITDLNKFSPGKYMAPGTFHVVEQLPGIIESADMTDMLARGYWPSYNVAFFPKIYNKSGYPEFIADKERMGAPFEQPADWLRYQISPRAKMFRRDQSDAKDVASFKHVMRYNDWRHDPLSAGAPFAAICGRGDLAPEGADFGPVLKGCYDSKVTSYSQALRLEAEVVNGPTAQGQPPFEWKGRWAN</sequence>
<organism evidence="8 9">
    <name type="scientific">Monoraphidium neglectum</name>
    <dbReference type="NCBI Taxonomy" id="145388"/>
    <lineage>
        <taxon>Eukaryota</taxon>
        <taxon>Viridiplantae</taxon>
        <taxon>Chlorophyta</taxon>
        <taxon>core chlorophytes</taxon>
        <taxon>Chlorophyceae</taxon>
        <taxon>CS clade</taxon>
        <taxon>Sphaeropleales</taxon>
        <taxon>Selenastraceae</taxon>
        <taxon>Monoraphidium</taxon>
    </lineage>
</organism>
<gene>
    <name evidence="8" type="ORF">MNEG_12930</name>
</gene>
<dbReference type="EMBL" id="KK103741">
    <property type="protein sequence ID" value="KIY95032.1"/>
    <property type="molecule type" value="Genomic_DNA"/>
</dbReference>
<keyword evidence="6" id="KW-0325">Glycoprotein</keyword>
<keyword evidence="4 7" id="KW-0442">Lipid degradation</keyword>
<comment type="function">
    <text evidence="7">Putative phospholipase.</text>
</comment>
<dbReference type="Proteomes" id="UP000054498">
    <property type="component" value="Unassembled WGS sequence"/>
</dbReference>
<keyword evidence="9" id="KW-1185">Reference proteome</keyword>
<evidence type="ECO:0000256" key="1">
    <source>
        <dbReference type="ARBA" id="ARBA00007835"/>
    </source>
</evidence>
<dbReference type="PANTHER" id="PTHR12370:SF3">
    <property type="entry name" value="PHOSPHOLIPASE B-LIKE 2-RELATED"/>
    <property type="match status" value="1"/>
</dbReference>
<keyword evidence="5 7" id="KW-0443">Lipid metabolism</keyword>
<feature type="non-terminal residue" evidence="8">
    <location>
        <position position="273"/>
    </location>
</feature>
<dbReference type="RefSeq" id="XP_013894052.1">
    <property type="nucleotide sequence ID" value="XM_014038598.1"/>
</dbReference>
<name>A0A0D2J551_9CHLO</name>
<evidence type="ECO:0000256" key="2">
    <source>
        <dbReference type="ARBA" id="ARBA00022729"/>
    </source>
</evidence>
<dbReference type="PANTHER" id="PTHR12370">
    <property type="entry name" value="PHOSPHOLIPASE B-RELATED"/>
    <property type="match status" value="1"/>
</dbReference>
<evidence type="ECO:0000256" key="3">
    <source>
        <dbReference type="ARBA" id="ARBA00022801"/>
    </source>
</evidence>
<dbReference type="GO" id="GO:0004620">
    <property type="term" value="F:phospholipase activity"/>
    <property type="evidence" value="ECO:0007669"/>
    <property type="project" value="InterPro"/>
</dbReference>
<dbReference type="AlphaFoldDB" id="A0A0D2J551"/>
<protein>
    <recommendedName>
        <fullName evidence="7">Phospholipase B-like</fullName>
        <ecNumber evidence="7">3.1.1.-</ecNumber>
    </recommendedName>
</protein>
<keyword evidence="3 7" id="KW-0378">Hydrolase</keyword>
<dbReference type="GO" id="GO:0005576">
    <property type="term" value="C:extracellular region"/>
    <property type="evidence" value="ECO:0007669"/>
    <property type="project" value="TreeGrafter"/>
</dbReference>
<evidence type="ECO:0000256" key="4">
    <source>
        <dbReference type="ARBA" id="ARBA00022963"/>
    </source>
</evidence>
<dbReference type="Pfam" id="PF04916">
    <property type="entry name" value="Phospholip_B"/>
    <property type="match status" value="1"/>
</dbReference>
<dbReference type="InterPro" id="IPR007000">
    <property type="entry name" value="PLipase_B-like"/>
</dbReference>
<accession>A0A0D2J551</accession>
<proteinExistence type="inferred from homology"/>
<comment type="similarity">
    <text evidence="1 7">Belongs to the phospholipase B-like family.</text>
</comment>
<dbReference type="GeneID" id="25730342"/>
<dbReference type="Gene3D" id="3.60.60.30">
    <property type="match status" value="1"/>
</dbReference>
<evidence type="ECO:0000313" key="9">
    <source>
        <dbReference type="Proteomes" id="UP000054498"/>
    </source>
</evidence>
<keyword evidence="2" id="KW-0732">Signal</keyword>
<evidence type="ECO:0000256" key="6">
    <source>
        <dbReference type="ARBA" id="ARBA00023180"/>
    </source>
</evidence>
<reference evidence="8 9" key="1">
    <citation type="journal article" date="2013" name="BMC Genomics">
        <title>Reconstruction of the lipid metabolism for the microalga Monoraphidium neglectum from its genome sequence reveals characteristics suitable for biofuel production.</title>
        <authorList>
            <person name="Bogen C."/>
            <person name="Al-Dilaimi A."/>
            <person name="Albersmeier A."/>
            <person name="Wichmann J."/>
            <person name="Grundmann M."/>
            <person name="Rupp O."/>
            <person name="Lauersen K.J."/>
            <person name="Blifernez-Klassen O."/>
            <person name="Kalinowski J."/>
            <person name="Goesmann A."/>
            <person name="Mussgnug J.H."/>
            <person name="Kruse O."/>
        </authorList>
    </citation>
    <scope>NUCLEOTIDE SEQUENCE [LARGE SCALE GENOMIC DNA]</scope>
    <source>
        <strain evidence="8 9">SAG 48.87</strain>
    </source>
</reference>
<evidence type="ECO:0000313" key="8">
    <source>
        <dbReference type="EMBL" id="KIY95032.1"/>
    </source>
</evidence>
<evidence type="ECO:0000256" key="7">
    <source>
        <dbReference type="RuleBase" id="RU364138"/>
    </source>
</evidence>